<reference evidence="1 2" key="1">
    <citation type="journal article" date="2022" name="bioRxiv">
        <title>Ecology and evolution of chlamydial symbionts of arthropods.</title>
        <authorList>
            <person name="Halter T."/>
            <person name="Koestlbacher S."/>
            <person name="Collingro A."/>
            <person name="Sixt B.S."/>
            <person name="Toenshoff E.R."/>
            <person name="Hendrickx F."/>
            <person name="Kostanjsek R."/>
            <person name="Horn M."/>
        </authorList>
    </citation>
    <scope>NUCLEOTIDE SEQUENCE [LARGE SCALE GENOMIC DNA]</scope>
    <source>
        <strain evidence="1">W744xW776</strain>
    </source>
</reference>
<organism evidence="1 2">
    <name type="scientific">Candidatus Rhabdochlamydia oedothoracis</name>
    <dbReference type="NCBI Taxonomy" id="2720720"/>
    <lineage>
        <taxon>Bacteria</taxon>
        <taxon>Pseudomonadati</taxon>
        <taxon>Chlamydiota</taxon>
        <taxon>Chlamydiia</taxon>
        <taxon>Parachlamydiales</taxon>
        <taxon>Candidatus Rhabdochlamydiaceae</taxon>
        <taxon>Candidatus Rhabdochlamydia</taxon>
    </lineage>
</organism>
<dbReference type="Proteomes" id="UP000826014">
    <property type="component" value="Chromosome"/>
</dbReference>
<accession>A0ABX8V1J5</accession>
<evidence type="ECO:0000313" key="2">
    <source>
        <dbReference type="Proteomes" id="UP000826014"/>
    </source>
</evidence>
<name>A0ABX8V1J5_9BACT</name>
<keyword evidence="2" id="KW-1185">Reference proteome</keyword>
<dbReference type="RefSeq" id="WP_215216527.1">
    <property type="nucleotide sequence ID" value="NZ_CP075587.1"/>
</dbReference>
<protein>
    <submittedName>
        <fullName evidence="1">Uncharacterized protein</fullName>
    </submittedName>
</protein>
<gene>
    <name evidence="1" type="ORF">RHABOEDO_001299</name>
</gene>
<proteinExistence type="predicted"/>
<sequence length="169" mass="18671">MIHESHTHSAQALNTVTIDFPHTQTASATIRKTAITAAKIIGLLTAGAGISYLIAINRFKSDPCLKNSSFIINSPDESFWDGCCRPLFNLGKCLGEKISNFSHVLNQCPRSVESGFCLENAPFIINSPDESFWDGCCRPLLNLRRCLEEKIPNFSHVLNQCPRSSDCDP</sequence>
<evidence type="ECO:0000313" key="1">
    <source>
        <dbReference type="EMBL" id="QYF49041.1"/>
    </source>
</evidence>
<dbReference type="EMBL" id="CP075587">
    <property type="protein sequence ID" value="QYF49041.1"/>
    <property type="molecule type" value="Genomic_DNA"/>
</dbReference>